<dbReference type="PRINTS" id="PR00411">
    <property type="entry name" value="PNDRDTASEI"/>
</dbReference>
<feature type="transmembrane region" description="Helical" evidence="8">
    <location>
        <begin position="12"/>
        <end position="32"/>
    </location>
</feature>
<comment type="cofactor">
    <cofactor evidence="1">
        <name>FAD</name>
        <dbReference type="ChEBI" id="CHEBI:57692"/>
    </cofactor>
</comment>
<evidence type="ECO:0000256" key="6">
    <source>
        <dbReference type="ARBA" id="ARBA00023002"/>
    </source>
</evidence>
<keyword evidence="8" id="KW-1133">Transmembrane helix</keyword>
<evidence type="ECO:0000256" key="3">
    <source>
        <dbReference type="ARBA" id="ARBA00022630"/>
    </source>
</evidence>
<gene>
    <name evidence="9" type="ORF">HNR39_002996</name>
</gene>
<dbReference type="InterPro" id="IPR020946">
    <property type="entry name" value="Flavin_mOase-like"/>
</dbReference>
<comment type="similarity">
    <text evidence="2">Belongs to the FAD-binding monooxygenase family.</text>
</comment>
<evidence type="ECO:0000256" key="8">
    <source>
        <dbReference type="SAM" id="Phobius"/>
    </source>
</evidence>
<dbReference type="RefSeq" id="WP_168056723.1">
    <property type="nucleotide sequence ID" value="NZ_JAAOZT010000012.1"/>
</dbReference>
<dbReference type="Pfam" id="PF00743">
    <property type="entry name" value="FMO-like"/>
    <property type="match status" value="1"/>
</dbReference>
<keyword evidence="8" id="KW-0812">Transmembrane</keyword>
<evidence type="ECO:0000313" key="9">
    <source>
        <dbReference type="EMBL" id="MBB5201147.1"/>
    </source>
</evidence>
<dbReference type="Proteomes" id="UP000571084">
    <property type="component" value="Unassembled WGS sequence"/>
</dbReference>
<proteinExistence type="inferred from homology"/>
<evidence type="ECO:0000256" key="2">
    <source>
        <dbReference type="ARBA" id="ARBA00010139"/>
    </source>
</evidence>
<accession>A0A840RRN7</accession>
<keyword evidence="8" id="KW-0472">Membrane</keyword>
<dbReference type="Gene3D" id="3.50.50.60">
    <property type="entry name" value="FAD/NAD(P)-binding domain"/>
    <property type="match status" value="3"/>
</dbReference>
<dbReference type="EC" id="1.14.13.22" evidence="9"/>
<reference evidence="9 10" key="1">
    <citation type="submission" date="2020-08" db="EMBL/GenBank/DDBJ databases">
        <title>Genomic Encyclopedia of Type Strains, Phase IV (KMG-IV): sequencing the most valuable type-strain genomes for metagenomic binning, comparative biology and taxonomic classification.</title>
        <authorList>
            <person name="Goeker M."/>
        </authorList>
    </citation>
    <scope>NUCLEOTIDE SEQUENCE [LARGE SCALE GENOMIC DNA]</scope>
    <source>
        <strain evidence="9 10">DSM 23240</strain>
    </source>
</reference>
<dbReference type="AlphaFoldDB" id="A0A840RRN7"/>
<evidence type="ECO:0000313" key="10">
    <source>
        <dbReference type="Proteomes" id="UP000571084"/>
    </source>
</evidence>
<dbReference type="PANTHER" id="PTHR43098:SF3">
    <property type="entry name" value="L-ORNITHINE N(5)-MONOOXYGENASE-RELATED"/>
    <property type="match status" value="1"/>
</dbReference>
<sequence>MSDFQSLKPINAAAGAYDVIIIGAGFAGLHMLHRVRAMGLTARVFEAADDVGGVWHWNRYPGARCDVESLQYSYSFSSELEQEWVWTEKYAAQPEILRYIKHVAERFDLRRDITFNTRVATATFDEGTARWQLVTDTHNSVSGRFCVMASGSLSATRLPDIPGLENFSGEIYHTGAWPHEGVDFGGKRVGVIGTGSSGIQAIPALAKQAEKLVVFQRTANFSIPGWNEALKPEVQQQWKSEYHEHRSRARQVGTLYEFSDKAALQVTDEQRTHEYQRRWDKGGVNFVHAFNDLMVDKNANDTIADFVRGKIRRTVEDPTVADMLCPIDHPLGTKRICVDTGYYETYNRPNVKLVDLKQTPITAVSATGVHCGASEYPLDALVCATGYDALTGALLNIDIRGRNGLSLVDKWAAGPRTYLGLMTAGFPNMFIITGAGSPSVLVNMVVGIEQHVEWIGDCISYLAQRELTSIEAGEEAEQHWVEHVNAAANKTLFPLANSWFLGANIPGKPRVFMPYVAKIGVYRKECTDIAEDDYRGFILTPVPALD</sequence>
<dbReference type="GO" id="GO:0050660">
    <property type="term" value="F:flavin adenine dinucleotide binding"/>
    <property type="evidence" value="ECO:0007669"/>
    <property type="project" value="InterPro"/>
</dbReference>
<keyword evidence="7 9" id="KW-0503">Monooxygenase</keyword>
<keyword evidence="4" id="KW-0274">FAD</keyword>
<evidence type="ECO:0000256" key="5">
    <source>
        <dbReference type="ARBA" id="ARBA00022857"/>
    </source>
</evidence>
<protein>
    <submittedName>
        <fullName evidence="9">Cyclohexanone monooxygenase</fullName>
        <ecNumber evidence="9">1.14.13.22</ecNumber>
    </submittedName>
</protein>
<evidence type="ECO:0000256" key="1">
    <source>
        <dbReference type="ARBA" id="ARBA00001974"/>
    </source>
</evidence>
<dbReference type="GO" id="GO:0050661">
    <property type="term" value="F:NADP binding"/>
    <property type="evidence" value="ECO:0007669"/>
    <property type="project" value="InterPro"/>
</dbReference>
<keyword evidence="3" id="KW-0285">Flavoprotein</keyword>
<dbReference type="InterPro" id="IPR050775">
    <property type="entry name" value="FAD-binding_Monooxygenases"/>
</dbReference>
<keyword evidence="5" id="KW-0521">NADP</keyword>
<keyword evidence="6 9" id="KW-0560">Oxidoreductase</keyword>
<dbReference type="EMBL" id="JACHHQ010000006">
    <property type="protein sequence ID" value="MBB5201147.1"/>
    <property type="molecule type" value="Genomic_DNA"/>
</dbReference>
<dbReference type="GO" id="GO:0004499">
    <property type="term" value="F:N,N-dimethylaniline monooxygenase activity"/>
    <property type="evidence" value="ECO:0007669"/>
    <property type="project" value="InterPro"/>
</dbReference>
<dbReference type="PANTHER" id="PTHR43098">
    <property type="entry name" value="L-ORNITHINE N(5)-MONOOXYGENASE-RELATED"/>
    <property type="match status" value="1"/>
</dbReference>
<dbReference type="SUPFAM" id="SSF51905">
    <property type="entry name" value="FAD/NAD(P)-binding domain"/>
    <property type="match status" value="2"/>
</dbReference>
<name>A0A840RRN7_9BURK</name>
<dbReference type="GO" id="GO:0018667">
    <property type="term" value="F:cyclohexanone monooxygenase activity"/>
    <property type="evidence" value="ECO:0007669"/>
    <property type="project" value="UniProtKB-EC"/>
</dbReference>
<keyword evidence="10" id="KW-1185">Reference proteome</keyword>
<dbReference type="InterPro" id="IPR036188">
    <property type="entry name" value="FAD/NAD-bd_sf"/>
</dbReference>
<evidence type="ECO:0000256" key="7">
    <source>
        <dbReference type="ARBA" id="ARBA00023033"/>
    </source>
</evidence>
<organism evidence="9 10">
    <name type="scientific">Glaciimonas immobilis</name>
    <dbReference type="NCBI Taxonomy" id="728004"/>
    <lineage>
        <taxon>Bacteria</taxon>
        <taxon>Pseudomonadati</taxon>
        <taxon>Pseudomonadota</taxon>
        <taxon>Betaproteobacteria</taxon>
        <taxon>Burkholderiales</taxon>
        <taxon>Oxalobacteraceae</taxon>
        <taxon>Glaciimonas</taxon>
    </lineage>
</organism>
<evidence type="ECO:0000256" key="4">
    <source>
        <dbReference type="ARBA" id="ARBA00022827"/>
    </source>
</evidence>
<comment type="caution">
    <text evidence="9">The sequence shown here is derived from an EMBL/GenBank/DDBJ whole genome shotgun (WGS) entry which is preliminary data.</text>
</comment>